<dbReference type="RefSeq" id="WP_128220463.1">
    <property type="nucleotide sequence ID" value="NZ_CP034929.1"/>
</dbReference>
<reference evidence="3" key="1">
    <citation type="journal article" date="2019" name="Int. J. Syst. Evol. Microbiol.">
        <title>The Global Catalogue of Microorganisms (GCM) 10K type strain sequencing project: providing services to taxonomists for standard genome sequencing and annotation.</title>
        <authorList>
            <consortium name="The Broad Institute Genomics Platform"/>
            <consortium name="The Broad Institute Genome Sequencing Center for Infectious Disease"/>
            <person name="Wu L."/>
            <person name="Ma J."/>
        </authorList>
    </citation>
    <scope>NUCLEOTIDE SEQUENCE [LARGE SCALE GENOMIC DNA]</scope>
    <source>
        <strain evidence="3">DFY28</strain>
    </source>
</reference>
<feature type="transmembrane region" description="Helical" evidence="1">
    <location>
        <begin position="88"/>
        <end position="108"/>
    </location>
</feature>
<name>A0ABW1QS41_9ACTN</name>
<sequence length="299" mass="31098">MSEPIVPSGRRWHRPWHRVGSPSGWRSRAVTAVIVGTGLAWLGWPIWDSVSNPGLAELVARAPWLAAALVVGLVTLAVALWRDAGCRTTTLGAVAVLVLGTCVVRAVLSPGEGGVEFVHALPLLAGIALGGPAGFLTGATAALVSTVLVGVPAETLPMQALVWGLVGLSGSALSWLRPTTAWLCAVPLAVVAGVGSGVLLNLMGWGSEPGVSPTHFHPGLPPLEAARRLWAYTRETSLALDATRGVTTALVVLAVGRPVIVALRALPTLRGVTTPAPADLAPHALARREDRDRLDRLWN</sequence>
<dbReference type="EMBL" id="JBHSQI010000001">
    <property type="protein sequence ID" value="MFC6152299.1"/>
    <property type="molecule type" value="Genomic_DNA"/>
</dbReference>
<dbReference type="Gene3D" id="1.10.1760.20">
    <property type="match status" value="1"/>
</dbReference>
<comment type="caution">
    <text evidence="2">The sequence shown here is derived from an EMBL/GenBank/DDBJ whole genome shotgun (WGS) entry which is preliminary data.</text>
</comment>
<keyword evidence="1" id="KW-1133">Transmembrane helix</keyword>
<keyword evidence="1" id="KW-0472">Membrane</keyword>
<keyword evidence="3" id="KW-1185">Reference proteome</keyword>
<feature type="transmembrane region" description="Helical" evidence="1">
    <location>
        <begin position="62"/>
        <end position="81"/>
    </location>
</feature>
<evidence type="ECO:0008006" key="4">
    <source>
        <dbReference type="Google" id="ProtNLM"/>
    </source>
</evidence>
<keyword evidence="1" id="KW-0812">Transmembrane</keyword>
<evidence type="ECO:0000313" key="2">
    <source>
        <dbReference type="EMBL" id="MFC6152299.1"/>
    </source>
</evidence>
<evidence type="ECO:0000313" key="3">
    <source>
        <dbReference type="Proteomes" id="UP001596098"/>
    </source>
</evidence>
<accession>A0ABW1QS41</accession>
<evidence type="ECO:0000256" key="1">
    <source>
        <dbReference type="SAM" id="Phobius"/>
    </source>
</evidence>
<feature type="transmembrane region" description="Helical" evidence="1">
    <location>
        <begin position="29"/>
        <end position="47"/>
    </location>
</feature>
<gene>
    <name evidence="2" type="ORF">ACFPWU_01300</name>
</gene>
<proteinExistence type="predicted"/>
<protein>
    <recommendedName>
        <fullName evidence="4">ECF transporter S component</fullName>
    </recommendedName>
</protein>
<feature type="transmembrane region" description="Helical" evidence="1">
    <location>
        <begin position="120"/>
        <end position="144"/>
    </location>
</feature>
<organism evidence="2 3">
    <name type="scientific">Nocardioides yefusunii</name>
    <dbReference type="NCBI Taxonomy" id="2500546"/>
    <lineage>
        <taxon>Bacteria</taxon>
        <taxon>Bacillati</taxon>
        <taxon>Actinomycetota</taxon>
        <taxon>Actinomycetes</taxon>
        <taxon>Propionibacteriales</taxon>
        <taxon>Nocardioidaceae</taxon>
        <taxon>Nocardioides</taxon>
    </lineage>
</organism>
<feature type="transmembrane region" description="Helical" evidence="1">
    <location>
        <begin position="180"/>
        <end position="202"/>
    </location>
</feature>
<dbReference type="Proteomes" id="UP001596098">
    <property type="component" value="Unassembled WGS sequence"/>
</dbReference>